<accession>C6LBS9</accession>
<dbReference type="Proteomes" id="UP000005561">
    <property type="component" value="Unassembled WGS sequence"/>
</dbReference>
<evidence type="ECO:0000313" key="2">
    <source>
        <dbReference type="Proteomes" id="UP000005561"/>
    </source>
</evidence>
<comment type="caution">
    <text evidence="1">The sequence shown here is derived from an EMBL/GenBank/DDBJ whole genome shotgun (WGS) entry which is preliminary data.</text>
</comment>
<sequence>MQSQKHHLKLHGNCSWNAIKNALRIFPQSINFDARALEVRWTSV</sequence>
<dbReference type="AlphaFoldDB" id="C6LBS9"/>
<reference evidence="1" key="1">
    <citation type="submission" date="2009-07" db="EMBL/GenBank/DDBJ databases">
        <authorList>
            <person name="Weinstock G."/>
            <person name="Sodergren E."/>
            <person name="Clifton S."/>
            <person name="Fulton L."/>
            <person name="Fulton B."/>
            <person name="Courtney L."/>
            <person name="Fronick C."/>
            <person name="Harrison M."/>
            <person name="Strong C."/>
            <person name="Farmer C."/>
            <person name="Delahaunty K."/>
            <person name="Markovic C."/>
            <person name="Hall O."/>
            <person name="Minx P."/>
            <person name="Tomlinson C."/>
            <person name="Mitreva M."/>
            <person name="Nelson J."/>
            <person name="Hou S."/>
            <person name="Wollam A."/>
            <person name="Pepin K.H."/>
            <person name="Johnson M."/>
            <person name="Bhonagiri V."/>
            <person name="Nash W.E."/>
            <person name="Warren W."/>
            <person name="Chinwalla A."/>
            <person name="Mardis E.R."/>
            <person name="Wilson R.K."/>
        </authorList>
    </citation>
    <scope>NUCLEOTIDE SEQUENCE [LARGE SCALE GENOMIC DNA]</scope>
    <source>
        <strain evidence="1">DSM 14469</strain>
    </source>
</reference>
<evidence type="ECO:0000313" key="1">
    <source>
        <dbReference type="EMBL" id="EET61882.1"/>
    </source>
</evidence>
<keyword evidence="2" id="KW-1185">Reference proteome</keyword>
<protein>
    <submittedName>
        <fullName evidence="1">Uncharacterized protein</fullName>
    </submittedName>
</protein>
<dbReference type="EMBL" id="ACCL02000004">
    <property type="protein sequence ID" value="EET61882.1"/>
    <property type="molecule type" value="Genomic_DNA"/>
</dbReference>
<organism evidence="1 2">
    <name type="scientific">Marvinbryantia formatexigens DSM 14469</name>
    <dbReference type="NCBI Taxonomy" id="478749"/>
    <lineage>
        <taxon>Bacteria</taxon>
        <taxon>Bacillati</taxon>
        <taxon>Bacillota</taxon>
        <taxon>Clostridia</taxon>
        <taxon>Lachnospirales</taxon>
        <taxon>Lachnospiraceae</taxon>
        <taxon>Marvinbryantia</taxon>
    </lineage>
</organism>
<gene>
    <name evidence="1" type="ORF">BRYFOR_06074</name>
</gene>
<name>C6LBS9_9FIRM</name>
<proteinExistence type="predicted"/>